<protein>
    <submittedName>
        <fullName evidence="1">Uncharacterized protein</fullName>
    </submittedName>
</protein>
<accession>A0AA40FL22</accession>
<gene>
    <name evidence="1" type="ORF">K0M31_010893</name>
</gene>
<evidence type="ECO:0000313" key="2">
    <source>
        <dbReference type="Proteomes" id="UP001177670"/>
    </source>
</evidence>
<name>A0AA40FL22_9HYME</name>
<reference evidence="1" key="1">
    <citation type="submission" date="2021-10" db="EMBL/GenBank/DDBJ databases">
        <title>Melipona bicolor Genome sequencing and assembly.</title>
        <authorList>
            <person name="Araujo N.S."/>
            <person name="Arias M.C."/>
        </authorList>
    </citation>
    <scope>NUCLEOTIDE SEQUENCE</scope>
    <source>
        <strain evidence="1">USP_2M_L1-L4_2017</strain>
        <tissue evidence="1">Whole body</tissue>
    </source>
</reference>
<dbReference type="AlphaFoldDB" id="A0AA40FL22"/>
<dbReference type="Proteomes" id="UP001177670">
    <property type="component" value="Unassembled WGS sequence"/>
</dbReference>
<keyword evidence="2" id="KW-1185">Reference proteome</keyword>
<organism evidence="1 2">
    <name type="scientific">Melipona bicolor</name>
    <dbReference type="NCBI Taxonomy" id="60889"/>
    <lineage>
        <taxon>Eukaryota</taxon>
        <taxon>Metazoa</taxon>
        <taxon>Ecdysozoa</taxon>
        <taxon>Arthropoda</taxon>
        <taxon>Hexapoda</taxon>
        <taxon>Insecta</taxon>
        <taxon>Pterygota</taxon>
        <taxon>Neoptera</taxon>
        <taxon>Endopterygota</taxon>
        <taxon>Hymenoptera</taxon>
        <taxon>Apocrita</taxon>
        <taxon>Aculeata</taxon>
        <taxon>Apoidea</taxon>
        <taxon>Anthophila</taxon>
        <taxon>Apidae</taxon>
        <taxon>Melipona</taxon>
    </lineage>
</organism>
<evidence type="ECO:0000313" key="1">
    <source>
        <dbReference type="EMBL" id="KAK1121114.1"/>
    </source>
</evidence>
<comment type="caution">
    <text evidence="1">The sequence shown here is derived from an EMBL/GenBank/DDBJ whole genome shotgun (WGS) entry which is preliminary data.</text>
</comment>
<sequence>MSTIEDDIDGSSPALVRFGLHPTRKGLASAHAAVQVLRATSLSDNLNGKLFLARPLTHRCIGGNEQQC</sequence>
<proteinExistence type="predicted"/>
<dbReference type="EMBL" id="JAHYIQ010000028">
    <property type="protein sequence ID" value="KAK1121114.1"/>
    <property type="molecule type" value="Genomic_DNA"/>
</dbReference>